<sequence length="71" mass="7407">MRDGVAGGIRPGAAHGRVPWFRVGRTRRRRGPAAAYGRPHATAAPGGGRRVPLVGSLVRVSPQRVGAATSR</sequence>
<keyword evidence="3" id="KW-1185">Reference proteome</keyword>
<reference evidence="2 3" key="1">
    <citation type="submission" date="2019-09" db="EMBL/GenBank/DDBJ databases">
        <authorList>
            <person name="Leyn A S."/>
        </authorList>
    </citation>
    <scope>NUCLEOTIDE SEQUENCE [LARGE SCALE GENOMIC DNA]</scope>
    <source>
        <strain evidence="2">AA231_1</strain>
    </source>
</reference>
<proteinExistence type="predicted"/>
<accession>A0A6I8LE45</accession>
<evidence type="ECO:0000313" key="2">
    <source>
        <dbReference type="EMBL" id="VVJ15055.1"/>
    </source>
</evidence>
<dbReference type="AlphaFoldDB" id="A0A6I8LE45"/>
<evidence type="ECO:0000313" key="3">
    <source>
        <dbReference type="Proteomes" id="UP000399805"/>
    </source>
</evidence>
<name>A0A6I8LE45_9PSEU</name>
<gene>
    <name evidence="2" type="ORF">AA23TX_00081</name>
</gene>
<organism evidence="2 3">
    <name type="scientific">Amycolatopsis camponoti</name>
    <dbReference type="NCBI Taxonomy" id="2606593"/>
    <lineage>
        <taxon>Bacteria</taxon>
        <taxon>Bacillati</taxon>
        <taxon>Actinomycetota</taxon>
        <taxon>Actinomycetes</taxon>
        <taxon>Pseudonocardiales</taxon>
        <taxon>Pseudonocardiaceae</taxon>
        <taxon>Amycolatopsis</taxon>
    </lineage>
</organism>
<protein>
    <submittedName>
        <fullName evidence="2">Uncharacterized protein</fullName>
    </submittedName>
</protein>
<dbReference type="Proteomes" id="UP000399805">
    <property type="component" value="Unassembled WGS sequence"/>
</dbReference>
<feature type="region of interest" description="Disordered" evidence="1">
    <location>
        <begin position="20"/>
        <end position="50"/>
    </location>
</feature>
<evidence type="ECO:0000256" key="1">
    <source>
        <dbReference type="SAM" id="MobiDB-lite"/>
    </source>
</evidence>
<dbReference type="EMBL" id="CABVGP010000001">
    <property type="protein sequence ID" value="VVJ15055.1"/>
    <property type="molecule type" value="Genomic_DNA"/>
</dbReference>